<gene>
    <name evidence="1" type="ORF">ABVK25_008984</name>
</gene>
<evidence type="ECO:0000313" key="2">
    <source>
        <dbReference type="Proteomes" id="UP001590951"/>
    </source>
</evidence>
<accession>A0ABR4B1E8</accession>
<name>A0ABR4B1E8_9LECA</name>
<dbReference type="EMBL" id="JBHFEH010000043">
    <property type="protein sequence ID" value="KAL2050746.1"/>
    <property type="molecule type" value="Genomic_DNA"/>
</dbReference>
<keyword evidence="2" id="KW-1185">Reference proteome</keyword>
<reference evidence="1 2" key="1">
    <citation type="submission" date="2024-09" db="EMBL/GenBank/DDBJ databases">
        <title>Rethinking Asexuality: The Enigmatic Case of Functional Sexual Genes in Lepraria (Stereocaulaceae).</title>
        <authorList>
            <person name="Doellman M."/>
            <person name="Sun Y."/>
            <person name="Barcenas-Pena A."/>
            <person name="Lumbsch H.T."/>
            <person name="Grewe F."/>
        </authorList>
    </citation>
    <scope>NUCLEOTIDE SEQUENCE [LARGE SCALE GENOMIC DNA]</scope>
    <source>
        <strain evidence="1 2">Grewe 0041</strain>
    </source>
</reference>
<comment type="caution">
    <text evidence="1">The sequence shown here is derived from an EMBL/GenBank/DDBJ whole genome shotgun (WGS) entry which is preliminary data.</text>
</comment>
<sequence length="92" mass="10509">MPGENVDTFTHFQIWLYSKELPLTDISGEELDEVDLVDLYIFGEARNIPEFINAAMDALITRTRRIQQRCGGISCGFRVFAGVAQELSPERW</sequence>
<proteinExistence type="predicted"/>
<protein>
    <submittedName>
        <fullName evidence="1">Uncharacterized protein</fullName>
    </submittedName>
</protein>
<evidence type="ECO:0000313" key="1">
    <source>
        <dbReference type="EMBL" id="KAL2050746.1"/>
    </source>
</evidence>
<dbReference type="Proteomes" id="UP001590951">
    <property type="component" value="Unassembled WGS sequence"/>
</dbReference>
<organism evidence="1 2">
    <name type="scientific">Lepraria finkii</name>
    <dbReference type="NCBI Taxonomy" id="1340010"/>
    <lineage>
        <taxon>Eukaryota</taxon>
        <taxon>Fungi</taxon>
        <taxon>Dikarya</taxon>
        <taxon>Ascomycota</taxon>
        <taxon>Pezizomycotina</taxon>
        <taxon>Lecanoromycetes</taxon>
        <taxon>OSLEUM clade</taxon>
        <taxon>Lecanoromycetidae</taxon>
        <taxon>Lecanorales</taxon>
        <taxon>Lecanorineae</taxon>
        <taxon>Stereocaulaceae</taxon>
        <taxon>Lepraria</taxon>
    </lineage>
</organism>